<reference evidence="2 3" key="1">
    <citation type="submission" date="2016-08" db="EMBL/GenBank/DDBJ databases">
        <title>Draft genome of the agarase producing Sphingomonas sp. MCT13.</title>
        <authorList>
            <person name="D'Andrea M.M."/>
            <person name="Rossolini G.M."/>
            <person name="Thaller M.C."/>
        </authorList>
    </citation>
    <scope>NUCLEOTIDE SEQUENCE [LARGE SCALE GENOMIC DNA]</scope>
    <source>
        <strain evidence="2 3">MCT13</strain>
    </source>
</reference>
<dbReference type="Proteomes" id="UP000094487">
    <property type="component" value="Unassembled WGS sequence"/>
</dbReference>
<evidence type="ECO:0000313" key="2">
    <source>
        <dbReference type="EMBL" id="ODP39254.1"/>
    </source>
</evidence>
<dbReference type="InterPro" id="IPR000182">
    <property type="entry name" value="GNAT_dom"/>
</dbReference>
<sequence length="155" mass="17410">MSRTRVEIVRASPAHVGRIASRMRQVDRMECAAFGHGAKDALRRGLIESCEAWTAKIDDVPVAMFGCVTVSAIEGEGRPWFLGTDAVYRRGADMLRIGPVIIDKMLDSRRELRNLVASGNGRAIRLLERWGFTVEEGEQMIGGLAFREFWMKRDV</sequence>
<accession>A0A1E3LZU0</accession>
<comment type="caution">
    <text evidence="2">The sequence shown here is derived from an EMBL/GenBank/DDBJ whole genome shotgun (WGS) entry which is preliminary data.</text>
</comment>
<dbReference type="OrthoDB" id="6711434at2"/>
<organism evidence="2 3">
    <name type="scientific">Sphingomonas turrisvirgatae</name>
    <dbReference type="NCBI Taxonomy" id="1888892"/>
    <lineage>
        <taxon>Bacteria</taxon>
        <taxon>Pseudomonadati</taxon>
        <taxon>Pseudomonadota</taxon>
        <taxon>Alphaproteobacteria</taxon>
        <taxon>Sphingomonadales</taxon>
        <taxon>Sphingomonadaceae</taxon>
        <taxon>Sphingomonas</taxon>
    </lineage>
</organism>
<dbReference type="PROSITE" id="PS51186">
    <property type="entry name" value="GNAT"/>
    <property type="match status" value="1"/>
</dbReference>
<dbReference type="AlphaFoldDB" id="A0A1E3LZU0"/>
<gene>
    <name evidence="2" type="ORF">BFL28_10600</name>
</gene>
<feature type="domain" description="N-acetyltransferase" evidence="1">
    <location>
        <begin position="6"/>
        <end position="155"/>
    </location>
</feature>
<dbReference type="SUPFAM" id="SSF55729">
    <property type="entry name" value="Acyl-CoA N-acyltransferases (Nat)"/>
    <property type="match status" value="1"/>
</dbReference>
<dbReference type="Gene3D" id="3.40.630.30">
    <property type="match status" value="1"/>
</dbReference>
<dbReference type="GO" id="GO:0016747">
    <property type="term" value="F:acyltransferase activity, transferring groups other than amino-acyl groups"/>
    <property type="evidence" value="ECO:0007669"/>
    <property type="project" value="InterPro"/>
</dbReference>
<proteinExistence type="predicted"/>
<evidence type="ECO:0000313" key="3">
    <source>
        <dbReference type="Proteomes" id="UP000094487"/>
    </source>
</evidence>
<name>A0A1E3LZU0_9SPHN</name>
<keyword evidence="3" id="KW-1185">Reference proteome</keyword>
<protein>
    <recommendedName>
        <fullName evidence="1">N-acetyltransferase domain-containing protein</fullName>
    </recommendedName>
</protein>
<dbReference type="STRING" id="1888892.BFL28_10600"/>
<dbReference type="InterPro" id="IPR016181">
    <property type="entry name" value="Acyl_CoA_acyltransferase"/>
</dbReference>
<evidence type="ECO:0000259" key="1">
    <source>
        <dbReference type="PROSITE" id="PS51186"/>
    </source>
</evidence>
<dbReference type="EMBL" id="MDDS01000006">
    <property type="protein sequence ID" value="ODP39254.1"/>
    <property type="molecule type" value="Genomic_DNA"/>
</dbReference>